<dbReference type="EMBL" id="KB201305">
    <property type="protein sequence ID" value="ESO97338.1"/>
    <property type="molecule type" value="Genomic_DNA"/>
</dbReference>
<feature type="transmembrane region" description="Helical" evidence="1">
    <location>
        <begin position="100"/>
        <end position="122"/>
    </location>
</feature>
<evidence type="ECO:0000313" key="2">
    <source>
        <dbReference type="EMBL" id="ESO97338.1"/>
    </source>
</evidence>
<accession>V4A0N4</accession>
<keyword evidence="1" id="KW-0472">Membrane</keyword>
<protein>
    <submittedName>
        <fullName evidence="2">Uncharacterized protein</fullName>
    </submittedName>
</protein>
<evidence type="ECO:0000313" key="3">
    <source>
        <dbReference type="Proteomes" id="UP000030746"/>
    </source>
</evidence>
<dbReference type="CTD" id="20248622"/>
<keyword evidence="3" id="KW-1185">Reference proteome</keyword>
<reference evidence="2 3" key="1">
    <citation type="journal article" date="2013" name="Nature">
        <title>Insights into bilaterian evolution from three spiralian genomes.</title>
        <authorList>
            <person name="Simakov O."/>
            <person name="Marletaz F."/>
            <person name="Cho S.J."/>
            <person name="Edsinger-Gonzales E."/>
            <person name="Havlak P."/>
            <person name="Hellsten U."/>
            <person name="Kuo D.H."/>
            <person name="Larsson T."/>
            <person name="Lv J."/>
            <person name="Arendt D."/>
            <person name="Savage R."/>
            <person name="Osoegawa K."/>
            <person name="de Jong P."/>
            <person name="Grimwood J."/>
            <person name="Chapman J.A."/>
            <person name="Shapiro H."/>
            <person name="Aerts A."/>
            <person name="Otillar R.P."/>
            <person name="Terry A.Y."/>
            <person name="Boore J.L."/>
            <person name="Grigoriev I.V."/>
            <person name="Lindberg D.R."/>
            <person name="Seaver E.C."/>
            <person name="Weisblat D.A."/>
            <person name="Putnam N.H."/>
            <person name="Rokhsar D.S."/>
        </authorList>
    </citation>
    <scope>NUCLEOTIDE SEQUENCE [LARGE SCALE GENOMIC DNA]</scope>
</reference>
<keyword evidence="1" id="KW-1133">Transmembrane helix</keyword>
<gene>
    <name evidence="2" type="ORF">LOTGIDRAFT_231533</name>
</gene>
<dbReference type="HOGENOM" id="CLU_1157549_0_0_1"/>
<sequence>MKANDSTSFKTDNDGYIQTWGIVPIVDESMIYDAIDTEKISGRKRTDRLPLPPLPPPIPPVPTVSDYGPTCDPYKKTTVLPNNEEEANKERKRTCKKKHALVILVLLLVVIAIVAISIPIALHIHYTGRLGVGGCTSKIKRCHSCTCSNGRCPVNGQISSSKAYEYGEYDDCDGHCFTEVRKPDGNKTHRGCATSDPKWKSKPESHEIGCHTIQGSYVCFCCGEYCNKDDMTQYYSTACK</sequence>
<name>V4A0N4_LOTGI</name>
<dbReference type="Proteomes" id="UP000030746">
    <property type="component" value="Unassembled WGS sequence"/>
</dbReference>
<organism evidence="2 3">
    <name type="scientific">Lottia gigantea</name>
    <name type="common">Giant owl limpet</name>
    <dbReference type="NCBI Taxonomy" id="225164"/>
    <lineage>
        <taxon>Eukaryota</taxon>
        <taxon>Metazoa</taxon>
        <taxon>Spiralia</taxon>
        <taxon>Lophotrochozoa</taxon>
        <taxon>Mollusca</taxon>
        <taxon>Gastropoda</taxon>
        <taxon>Patellogastropoda</taxon>
        <taxon>Lottioidea</taxon>
        <taxon>Lottiidae</taxon>
        <taxon>Lottia</taxon>
    </lineage>
</organism>
<dbReference type="AlphaFoldDB" id="V4A0N4"/>
<dbReference type="RefSeq" id="XP_009051938.1">
    <property type="nucleotide sequence ID" value="XM_009053690.1"/>
</dbReference>
<evidence type="ECO:0000256" key="1">
    <source>
        <dbReference type="SAM" id="Phobius"/>
    </source>
</evidence>
<dbReference type="GeneID" id="20248622"/>
<proteinExistence type="predicted"/>
<dbReference type="KEGG" id="lgi:LOTGIDRAFT_231533"/>
<keyword evidence="1" id="KW-0812">Transmembrane</keyword>